<evidence type="ECO:0000259" key="6">
    <source>
        <dbReference type="Pfam" id="PF04734"/>
    </source>
</evidence>
<comment type="cofactor">
    <cofactor evidence="3">
        <name>Zn(2+)</name>
        <dbReference type="ChEBI" id="CHEBI:29105"/>
    </cofactor>
    <text evidence="3">Binds 1 zinc ion per subunit.</text>
</comment>
<keyword evidence="2 4" id="KW-0378">Hydrolase</keyword>
<evidence type="ECO:0000256" key="2">
    <source>
        <dbReference type="ARBA" id="ARBA00022801"/>
    </source>
</evidence>
<dbReference type="GO" id="GO:0046514">
    <property type="term" value="P:ceramide catabolic process"/>
    <property type="evidence" value="ECO:0007669"/>
    <property type="project" value="InterPro"/>
</dbReference>
<comment type="caution">
    <text evidence="8">The sequence shown here is derived from an EMBL/GenBank/DDBJ whole genome shotgun (WGS) entry which is preliminary data.</text>
</comment>
<accession>H5TV74</accession>
<dbReference type="GO" id="GO:0017040">
    <property type="term" value="F:N-acylsphingosine amidohydrolase activity"/>
    <property type="evidence" value="ECO:0007669"/>
    <property type="project" value="UniProtKB-UniRule"/>
</dbReference>
<keyword evidence="4" id="KW-0443">Lipid metabolism</keyword>
<keyword evidence="9" id="KW-1185">Reference proteome</keyword>
<evidence type="ECO:0000256" key="1">
    <source>
        <dbReference type="ARBA" id="ARBA00009835"/>
    </source>
</evidence>
<feature type="region of interest" description="Disordered" evidence="5">
    <location>
        <begin position="545"/>
        <end position="591"/>
    </location>
</feature>
<reference evidence="8 9" key="1">
    <citation type="submission" date="2012-02" db="EMBL/GenBank/DDBJ databases">
        <title>Whole genome shotgun sequence of Gordonia sputi NBRC 100414.</title>
        <authorList>
            <person name="Yoshida I."/>
            <person name="Hosoyama A."/>
            <person name="Tsuchikane K."/>
            <person name="Katsumata H."/>
            <person name="Yamazaki S."/>
            <person name="Fujita N."/>
        </authorList>
    </citation>
    <scope>NUCLEOTIDE SEQUENCE [LARGE SCALE GENOMIC DNA]</scope>
    <source>
        <strain evidence="8 9">NBRC 100414</strain>
    </source>
</reference>
<dbReference type="InterPro" id="IPR031331">
    <property type="entry name" value="NEUT/ALK_ceramidase_C"/>
</dbReference>
<dbReference type="GO" id="GO:0016020">
    <property type="term" value="C:membrane"/>
    <property type="evidence" value="ECO:0007669"/>
    <property type="project" value="GOC"/>
</dbReference>
<dbReference type="PANTHER" id="PTHR12670:SF1">
    <property type="entry name" value="NEUTRAL CERAMIDASE"/>
    <property type="match status" value="1"/>
</dbReference>
<evidence type="ECO:0000313" key="9">
    <source>
        <dbReference type="Proteomes" id="UP000005845"/>
    </source>
</evidence>
<dbReference type="GO" id="GO:0046512">
    <property type="term" value="P:sphingosine biosynthetic process"/>
    <property type="evidence" value="ECO:0007669"/>
    <property type="project" value="TreeGrafter"/>
</dbReference>
<feature type="domain" description="Neutral/alkaline non-lysosomal ceramidase N-terminal" evidence="6">
    <location>
        <begin position="62"/>
        <end position="536"/>
    </location>
</feature>
<keyword evidence="4" id="KW-0746">Sphingolipid metabolism</keyword>
<evidence type="ECO:0000256" key="4">
    <source>
        <dbReference type="RuleBase" id="RU366019"/>
    </source>
</evidence>
<feature type="binding site" evidence="3">
    <location>
        <position position="471"/>
    </location>
    <ligand>
        <name>Zn(2+)</name>
        <dbReference type="ChEBI" id="CHEBI:29105"/>
    </ligand>
</feature>
<dbReference type="Pfam" id="PF04734">
    <property type="entry name" value="Ceramidase_alk"/>
    <property type="match status" value="1"/>
</dbReference>
<name>H5TV74_9ACTN</name>
<evidence type="ECO:0000259" key="7">
    <source>
        <dbReference type="Pfam" id="PF17048"/>
    </source>
</evidence>
<evidence type="ECO:0000256" key="5">
    <source>
        <dbReference type="SAM" id="MobiDB-lite"/>
    </source>
</evidence>
<dbReference type="EC" id="3.5.1.23" evidence="4"/>
<dbReference type="Proteomes" id="UP000005845">
    <property type="component" value="Unassembled WGS sequence"/>
</dbReference>
<dbReference type="RefSeq" id="WP_005201981.1">
    <property type="nucleotide sequence ID" value="NZ_BAFC01000006.1"/>
</dbReference>
<keyword evidence="3" id="KW-0862">Zinc</keyword>
<feature type="binding site" evidence="3">
    <location>
        <position position="507"/>
    </location>
    <ligand>
        <name>Zn(2+)</name>
        <dbReference type="ChEBI" id="CHEBI:29105"/>
    </ligand>
</feature>
<dbReference type="Gene3D" id="2.60.40.2300">
    <property type="entry name" value="Neutral/alkaline non-lysosomal ceramidase, C-terminal domain"/>
    <property type="match status" value="1"/>
</dbReference>
<organism evidence="8 9">
    <name type="scientific">Gordonia sputi NBRC 100414</name>
    <dbReference type="NCBI Taxonomy" id="1089453"/>
    <lineage>
        <taxon>Bacteria</taxon>
        <taxon>Bacillati</taxon>
        <taxon>Actinomycetota</taxon>
        <taxon>Actinomycetes</taxon>
        <taxon>Mycobacteriales</taxon>
        <taxon>Gordoniaceae</taxon>
        <taxon>Gordonia</taxon>
    </lineage>
</organism>
<dbReference type="InterPro" id="IPR031329">
    <property type="entry name" value="NEUT/ALK_ceramidase_N"/>
</dbReference>
<sequence>MSTNASRGTPHHTSHDDAAPSGVSRRGFLGASAAAVGAGVVGIAMTGLLGAGTATAAPSSGYLVGAGKGDLTGAIADQGMMGYSDLSQVATGLLQRVWARAYIIADAASGKRIVFVNADLACLFESHRVGVMDELRQRFGNLYTEDNVNLNATHNHNTCGGTAWDYAYTLAALGHRENSYRAEVAGLVDAIVAAHHSLAPDTLELGHSELHDASANRSLQAFVNNPTPDRRHFPEHIDPQVTSLRLREGGNVIGEITWFATHGTSLTDANTLISIDNKGYASYLAEQSNPDVVASFPQTNAGDMTPNLAVRKLHPSGPTEDHRANCTIIGQRQFKAGERAFAAARSLTGGLSYAYRFLNLSDIAIDGAYTPDGRAARTSPAIMGAAAAATSTEDNTRSQLSFLKEGTVLPFAAALGATSKVTPPEWVQQVQAPKLPLFPLGYMPPHPWIQQILPIQLIRIGDLVLAAAPAEFTITAGLRVRRIVASAFSLPLENVLLQGYSNGYSQYVTTPEEYLSQQYEGGETLFGRYTLCAYMQEFDRLAREMAAGKPSSRGPKPPDQRGPQPDLLTPVPADTPISGRRFGDVVRGPKTSYRSGETVSVEFCGAHPSNKVHRVRQGSSAAKDGYFVVERYEAGRWVAAADDNTWGTELAWKRPAGSSTASSVTIRWTTGSGVSGRHRIRYFGDVKRAGGALSSFVGTSPAFDVK</sequence>
<feature type="domain" description="Neutral/alkaline non-lysosomal ceramidase C-terminal" evidence="7">
    <location>
        <begin position="538"/>
        <end position="705"/>
    </location>
</feature>
<feature type="region of interest" description="Disordered" evidence="5">
    <location>
        <begin position="1"/>
        <end position="21"/>
    </location>
</feature>
<dbReference type="PROSITE" id="PS51318">
    <property type="entry name" value="TAT"/>
    <property type="match status" value="1"/>
</dbReference>
<protein>
    <recommendedName>
        <fullName evidence="4">Neutral ceramidase</fullName>
        <ecNumber evidence="4">3.5.1.23</ecNumber>
    </recommendedName>
</protein>
<feature type="binding site" evidence="3">
    <location>
        <position position="154"/>
    </location>
    <ligand>
        <name>Zn(2+)</name>
        <dbReference type="ChEBI" id="CHEBI:29105"/>
    </ligand>
</feature>
<gene>
    <name evidence="8" type="ORF">GOSPT_006_00730</name>
</gene>
<proteinExistence type="inferred from homology"/>
<dbReference type="InterPro" id="IPR006311">
    <property type="entry name" value="TAT_signal"/>
</dbReference>
<dbReference type="GO" id="GO:0042759">
    <property type="term" value="P:long-chain fatty acid biosynthetic process"/>
    <property type="evidence" value="ECO:0007669"/>
    <property type="project" value="TreeGrafter"/>
</dbReference>
<dbReference type="GO" id="GO:0005576">
    <property type="term" value="C:extracellular region"/>
    <property type="evidence" value="ECO:0007669"/>
    <property type="project" value="TreeGrafter"/>
</dbReference>
<comment type="similarity">
    <text evidence="1 4">Belongs to the neutral ceramidase family.</text>
</comment>
<dbReference type="Pfam" id="PF17048">
    <property type="entry name" value="Ceramidse_alk_C"/>
    <property type="match status" value="1"/>
</dbReference>
<dbReference type="eggNOG" id="ENOG502Z84X">
    <property type="taxonomic scope" value="Bacteria"/>
</dbReference>
<dbReference type="PANTHER" id="PTHR12670">
    <property type="entry name" value="CERAMIDASE"/>
    <property type="match status" value="1"/>
</dbReference>
<dbReference type="AlphaFoldDB" id="H5TV74"/>
<evidence type="ECO:0000313" key="8">
    <source>
        <dbReference type="EMBL" id="GAB37382.1"/>
    </source>
</evidence>
<comment type="catalytic activity">
    <reaction evidence="4">
        <text>an N-acylsphing-4-enine + H2O = sphing-4-enine + a fatty acid</text>
        <dbReference type="Rhea" id="RHEA:20856"/>
        <dbReference type="ChEBI" id="CHEBI:15377"/>
        <dbReference type="ChEBI" id="CHEBI:28868"/>
        <dbReference type="ChEBI" id="CHEBI:52639"/>
        <dbReference type="ChEBI" id="CHEBI:57756"/>
        <dbReference type="EC" id="3.5.1.23"/>
    </reaction>
</comment>
<dbReference type="EMBL" id="BAFC01000006">
    <property type="protein sequence ID" value="GAB37382.1"/>
    <property type="molecule type" value="Genomic_DNA"/>
</dbReference>
<feature type="binding site" evidence="3">
    <location>
        <position position="262"/>
    </location>
    <ligand>
        <name>Zn(2+)</name>
        <dbReference type="ChEBI" id="CHEBI:29105"/>
    </ligand>
</feature>
<dbReference type="InterPro" id="IPR038445">
    <property type="entry name" value="NCDase_C_sf"/>
</dbReference>
<evidence type="ECO:0000256" key="3">
    <source>
        <dbReference type="PIRSR" id="PIRSR606823-2"/>
    </source>
</evidence>
<keyword evidence="3" id="KW-0479">Metal-binding</keyword>
<dbReference type="GO" id="GO:0046872">
    <property type="term" value="F:metal ion binding"/>
    <property type="evidence" value="ECO:0007669"/>
    <property type="project" value="UniProtKB-KW"/>
</dbReference>
<dbReference type="InterPro" id="IPR006823">
    <property type="entry name" value="Ceramidase_alk"/>
</dbReference>